<dbReference type="RefSeq" id="WP_072576821.1">
    <property type="nucleotide sequence ID" value="NZ_LWHB01000106.1"/>
</dbReference>
<keyword evidence="4 13" id="KW-0645">Protease</keyword>
<keyword evidence="5 10" id="KW-0812">Transmembrane</keyword>
<evidence type="ECO:0000256" key="10">
    <source>
        <dbReference type="SAM" id="Phobius"/>
    </source>
</evidence>
<dbReference type="Gene3D" id="3.90.226.10">
    <property type="entry name" value="2-enoyl-CoA Hydratase, Chain A, domain 1"/>
    <property type="match status" value="1"/>
</dbReference>
<evidence type="ECO:0000256" key="4">
    <source>
        <dbReference type="ARBA" id="ARBA00022670"/>
    </source>
</evidence>
<comment type="subcellular location">
    <subcellularLocation>
        <location evidence="1">Cell membrane</location>
    </subcellularLocation>
</comment>
<dbReference type="InterPro" id="IPR029045">
    <property type="entry name" value="ClpP/crotonase-like_dom_sf"/>
</dbReference>
<evidence type="ECO:0000256" key="3">
    <source>
        <dbReference type="ARBA" id="ARBA00022475"/>
    </source>
</evidence>
<dbReference type="NCBIfam" id="NF008745">
    <property type="entry name" value="PRK11778.1"/>
    <property type="match status" value="1"/>
</dbReference>
<keyword evidence="8 10" id="KW-1133">Transmembrane helix</keyword>
<keyword evidence="6 13" id="KW-0378">Hydrolase</keyword>
<keyword evidence="14" id="KW-1185">Reference proteome</keyword>
<evidence type="ECO:0000256" key="6">
    <source>
        <dbReference type="ARBA" id="ARBA00022801"/>
    </source>
</evidence>
<evidence type="ECO:0000256" key="5">
    <source>
        <dbReference type="ARBA" id="ARBA00022692"/>
    </source>
</evidence>
<protein>
    <submittedName>
        <fullName evidence="13">Probable protease sohB</fullName>
        <ecNumber evidence="13">3.4.21.-</ecNumber>
    </submittedName>
</protein>
<evidence type="ECO:0000313" key="14">
    <source>
        <dbReference type="Proteomes" id="UP000254601"/>
    </source>
</evidence>
<evidence type="ECO:0000259" key="11">
    <source>
        <dbReference type="Pfam" id="PF01343"/>
    </source>
</evidence>
<keyword evidence="3" id="KW-1003">Cell membrane</keyword>
<dbReference type="GO" id="GO:0005886">
    <property type="term" value="C:plasma membrane"/>
    <property type="evidence" value="ECO:0007669"/>
    <property type="project" value="UniProtKB-SubCell"/>
</dbReference>
<keyword evidence="9 10" id="KW-0472">Membrane</keyword>
<feature type="transmembrane region" description="Helical" evidence="10">
    <location>
        <begin position="12"/>
        <end position="31"/>
    </location>
</feature>
<dbReference type="Proteomes" id="UP000254601">
    <property type="component" value="Unassembled WGS sequence"/>
</dbReference>
<proteinExistence type="inferred from homology"/>
<dbReference type="EMBL" id="UHIC01000001">
    <property type="protein sequence ID" value="SUO92999.1"/>
    <property type="molecule type" value="Genomic_DNA"/>
</dbReference>
<comment type="similarity">
    <text evidence="2">Belongs to the peptidase S49 family.</text>
</comment>
<feature type="domain" description="Peptidase S49 N-terminal proteobacteria" evidence="12">
    <location>
        <begin position="3"/>
        <end position="144"/>
    </location>
</feature>
<feature type="domain" description="Peptidase S49" evidence="11">
    <location>
        <begin position="147"/>
        <end position="288"/>
    </location>
</feature>
<sequence>MTYLWEYGLFFAKTFTIIIALIILIVSISVAKRHHNEDNKFKLTSLNTHYENMREQLLSYLLDKKAWKTHQKELKKAEKNKDEQNLPRLFILDFDGDIAATAVDTLREQISAILQVAKTTDKVLIRLESGGGYVHAYGLAASQLIRLKEKSIPLTICVDKVAASGGYMMACVADELIAAPFAIIGSIGVIGAIPNFHDLLEKNHIHYEQHTAGKHKRSLTVFGENTDEDRAQFQKELNETHFLFKEHITLMRPNLDIDTIATGETWYGKQAINKGLIDKIQTSDDYLLSHCQSHQMLLLEEDKEENFISRLKSRFLGKIQNALYLKNNLPFKAKIY</sequence>
<gene>
    <name evidence="13" type="primary">sohB_1</name>
    <name evidence="13" type="ORF">NCTC13337_00007</name>
</gene>
<dbReference type="InterPro" id="IPR047272">
    <property type="entry name" value="S49_SppA_C"/>
</dbReference>
<dbReference type="OrthoDB" id="5614232at2"/>
<accession>A0A380MK10</accession>
<dbReference type="Pfam" id="PF01343">
    <property type="entry name" value="Peptidase_S49"/>
    <property type="match status" value="1"/>
</dbReference>
<evidence type="ECO:0000256" key="1">
    <source>
        <dbReference type="ARBA" id="ARBA00004236"/>
    </source>
</evidence>
<evidence type="ECO:0000313" key="13">
    <source>
        <dbReference type="EMBL" id="SUO92999.1"/>
    </source>
</evidence>
<dbReference type="AlphaFoldDB" id="A0A380MK10"/>
<dbReference type="Gene3D" id="6.20.330.10">
    <property type="match status" value="1"/>
</dbReference>
<evidence type="ECO:0000259" key="12">
    <source>
        <dbReference type="Pfam" id="PF08496"/>
    </source>
</evidence>
<dbReference type="InterPro" id="IPR013703">
    <property type="entry name" value="Peptidase_S49_N_proteobac"/>
</dbReference>
<dbReference type="PANTHER" id="PTHR42987:SF4">
    <property type="entry name" value="PROTEASE SOHB-RELATED"/>
    <property type="match status" value="1"/>
</dbReference>
<dbReference type="GO" id="GO:0006508">
    <property type="term" value="P:proteolysis"/>
    <property type="evidence" value="ECO:0007669"/>
    <property type="project" value="UniProtKB-KW"/>
</dbReference>
<keyword evidence="7" id="KW-0720">Serine protease</keyword>
<reference evidence="13 14" key="1">
    <citation type="submission" date="2018-06" db="EMBL/GenBank/DDBJ databases">
        <authorList>
            <consortium name="Pathogen Informatics"/>
            <person name="Doyle S."/>
        </authorList>
    </citation>
    <scope>NUCLEOTIDE SEQUENCE [LARGE SCALE GENOMIC DNA]</scope>
    <source>
        <strain evidence="13 14">NCTC13337</strain>
    </source>
</reference>
<evidence type="ECO:0000256" key="2">
    <source>
        <dbReference type="ARBA" id="ARBA00008683"/>
    </source>
</evidence>
<dbReference type="PANTHER" id="PTHR42987">
    <property type="entry name" value="PEPTIDASE S49"/>
    <property type="match status" value="1"/>
</dbReference>
<dbReference type="GO" id="GO:0004252">
    <property type="term" value="F:serine-type endopeptidase activity"/>
    <property type="evidence" value="ECO:0007669"/>
    <property type="project" value="InterPro"/>
</dbReference>
<dbReference type="InterPro" id="IPR002142">
    <property type="entry name" value="Peptidase_S49"/>
</dbReference>
<evidence type="ECO:0000256" key="7">
    <source>
        <dbReference type="ARBA" id="ARBA00022825"/>
    </source>
</evidence>
<evidence type="ECO:0000256" key="8">
    <source>
        <dbReference type="ARBA" id="ARBA00022989"/>
    </source>
</evidence>
<organism evidence="13 14">
    <name type="scientific">Suttonella ornithocola</name>
    <dbReference type="NCBI Taxonomy" id="279832"/>
    <lineage>
        <taxon>Bacteria</taxon>
        <taxon>Pseudomonadati</taxon>
        <taxon>Pseudomonadota</taxon>
        <taxon>Gammaproteobacteria</taxon>
        <taxon>Cardiobacteriales</taxon>
        <taxon>Cardiobacteriaceae</taxon>
        <taxon>Suttonella</taxon>
    </lineage>
</organism>
<dbReference type="SUPFAM" id="SSF52096">
    <property type="entry name" value="ClpP/crotonase"/>
    <property type="match status" value="1"/>
</dbReference>
<dbReference type="CDD" id="cd07023">
    <property type="entry name" value="S49_Sppa_N_C"/>
    <property type="match status" value="1"/>
</dbReference>
<dbReference type="EC" id="3.4.21.-" evidence="13"/>
<name>A0A380MK10_9GAMM</name>
<dbReference type="Pfam" id="PF08496">
    <property type="entry name" value="Peptidase_S49_N"/>
    <property type="match status" value="1"/>
</dbReference>
<evidence type="ECO:0000256" key="9">
    <source>
        <dbReference type="ARBA" id="ARBA00023136"/>
    </source>
</evidence>